<evidence type="ECO:0000313" key="2">
    <source>
        <dbReference type="Proteomes" id="UP001054837"/>
    </source>
</evidence>
<comment type="caution">
    <text evidence="1">The sequence shown here is derived from an EMBL/GenBank/DDBJ whole genome shotgun (WGS) entry which is preliminary data.</text>
</comment>
<proteinExistence type="predicted"/>
<dbReference type="AlphaFoldDB" id="A0AAV4QXI9"/>
<name>A0AAV4QXI9_9ARAC</name>
<organism evidence="1 2">
    <name type="scientific">Caerostris darwini</name>
    <dbReference type="NCBI Taxonomy" id="1538125"/>
    <lineage>
        <taxon>Eukaryota</taxon>
        <taxon>Metazoa</taxon>
        <taxon>Ecdysozoa</taxon>
        <taxon>Arthropoda</taxon>
        <taxon>Chelicerata</taxon>
        <taxon>Arachnida</taxon>
        <taxon>Araneae</taxon>
        <taxon>Araneomorphae</taxon>
        <taxon>Entelegynae</taxon>
        <taxon>Araneoidea</taxon>
        <taxon>Araneidae</taxon>
        <taxon>Caerostris</taxon>
    </lineage>
</organism>
<accession>A0AAV4QXI9</accession>
<dbReference type="EMBL" id="BPLQ01005332">
    <property type="protein sequence ID" value="GIY14205.1"/>
    <property type="molecule type" value="Genomic_DNA"/>
</dbReference>
<sequence length="89" mass="9548">MKSIVPLLKDSCNLPSGDIFWFVALQTVNIENGSQTASVGPGCSFNAHVELSAVSGVSVSAVQSRLVNVGWVRADESFSDFCKSDVRRK</sequence>
<gene>
    <name evidence="1" type="ORF">CDAR_505201</name>
</gene>
<dbReference type="Proteomes" id="UP001054837">
    <property type="component" value="Unassembled WGS sequence"/>
</dbReference>
<protein>
    <submittedName>
        <fullName evidence="1">Uncharacterized protein</fullName>
    </submittedName>
</protein>
<keyword evidence="2" id="KW-1185">Reference proteome</keyword>
<evidence type="ECO:0000313" key="1">
    <source>
        <dbReference type="EMBL" id="GIY14205.1"/>
    </source>
</evidence>
<reference evidence="1 2" key="1">
    <citation type="submission" date="2021-06" db="EMBL/GenBank/DDBJ databases">
        <title>Caerostris darwini draft genome.</title>
        <authorList>
            <person name="Kono N."/>
            <person name="Arakawa K."/>
        </authorList>
    </citation>
    <scope>NUCLEOTIDE SEQUENCE [LARGE SCALE GENOMIC DNA]</scope>
</reference>